<feature type="binding site" evidence="8">
    <location>
        <position position="9"/>
    </location>
    <ligand>
        <name>Mg(2+)</name>
        <dbReference type="ChEBI" id="CHEBI:18420"/>
        <note>catalytic</note>
    </ligand>
</feature>
<organism evidence="12 13">
    <name type="scientific">Lysinibacillus sphaericus</name>
    <name type="common">Bacillus sphaericus</name>
    <dbReference type="NCBI Taxonomy" id="1421"/>
    <lineage>
        <taxon>Bacteria</taxon>
        <taxon>Bacillati</taxon>
        <taxon>Bacillota</taxon>
        <taxon>Bacilli</taxon>
        <taxon>Bacillales</taxon>
        <taxon>Bacillaceae</taxon>
        <taxon>Lysinibacillus</taxon>
    </lineage>
</organism>
<dbReference type="SMART" id="SM00493">
    <property type="entry name" value="TOPRIM"/>
    <property type="match status" value="1"/>
</dbReference>
<sequence length="730" mass="82315">MVKSVVIAEKPSVARDIANVLKCNKKGNGFLEGDKYIVTWALGHLVTLADPEAYDNKYKTWNLEDLPMLPERMKLVVMKQTGKQYNAVKSQLTRNDVNEIIVATDAGREGELVARWIIDKANVKKPIKRLWISSVTDKAIKEGFANLKPGKNYDNLYAAAVARSEADWYIGLNATRALTTRFNAQLNCGRVQTPTVAIIAAREDEIKNFKPQTYYGIEAQTDSLKLTWQDANGNSRSFNKEKVDVIVKGLGNQDAKIASIDRKPKKSFAPGLYDLTELQRDANKLFGYSAKETLNIMQKLYESHKVLTYPRTDSRYLSSDIVGTLPERLKACGIGEYRTLTNKILTKPIKANKSFVDDSKVSDHHAIIPTEGYVNLSAFNDKERKIYDLVVKRFLAVLFPAQEYEQLTVQAQIGNEKFIAKGKTVTVAGWKEVYQNRFDDEESTDDVKEQLLPRLEQGQVLKTKLIAQTSGQTKPPARFTEATLLSAMENPSKYMETNDKKLVDTLKSTGGLGTVATRADIIEKLFNSFLIEKRGGKDIYITSKGRQLLDLVPEELRSPATTAEWEQKLELISKGKLKKDVFINEMKKHTQEIVAEIKASDKKYKHDNISTKSCPDCGKPMLEVNGKKGKMLVCQDRDCGHRKNVSRVTNARCPQCKKKLELRGEGDGQIFVCQCGYREKLSAFEARRKKEGGGKVDKRSVQKYMKQQEKEAEPLNNAFADLLKGMKFDE</sequence>
<comment type="caution">
    <text evidence="8">Lacks conserved residue(s) required for the propagation of feature annotation.</text>
</comment>
<reference evidence="12 13" key="1">
    <citation type="submission" date="2018-03" db="EMBL/GenBank/DDBJ databases">
        <title>Aerobic endospore-forming bacteria genome sequencing and assembly.</title>
        <authorList>
            <person name="Cavalcante D.A."/>
            <person name="Driks A."/>
            <person name="Putonti C."/>
            <person name="De-Souza M.T."/>
        </authorList>
    </citation>
    <scope>NUCLEOTIDE SEQUENCE [LARGE SCALE GENOMIC DNA]</scope>
    <source>
        <strain evidence="12 13">SDF0037</strain>
    </source>
</reference>
<feature type="site" description="Interaction with DNA" evidence="8">
    <location>
        <position position="61"/>
    </location>
</feature>
<protein>
    <recommendedName>
        <fullName evidence="8">DNA topoisomerase 3</fullName>
        <ecNumber evidence="8">5.6.2.1</ecNumber>
    </recommendedName>
    <alternativeName>
        <fullName evidence="8">DNA topoisomerase III</fullName>
    </alternativeName>
</protein>
<evidence type="ECO:0000256" key="1">
    <source>
        <dbReference type="ARBA" id="ARBA00000213"/>
    </source>
</evidence>
<evidence type="ECO:0000313" key="12">
    <source>
        <dbReference type="EMBL" id="TQR31222.1"/>
    </source>
</evidence>
<keyword evidence="7 8" id="KW-0413">Isomerase</keyword>
<gene>
    <name evidence="8" type="primary">topB</name>
    <name evidence="12" type="ORF">C7Y47_14660</name>
</gene>
<dbReference type="GO" id="GO:0000287">
    <property type="term" value="F:magnesium ion binding"/>
    <property type="evidence" value="ECO:0007669"/>
    <property type="project" value="UniProtKB-UniRule"/>
</dbReference>
<accession>A0A544UFA2</accession>
<dbReference type="Gene3D" id="1.10.290.10">
    <property type="entry name" value="Topoisomerase I, domain 4"/>
    <property type="match status" value="1"/>
</dbReference>
<keyword evidence="3 8" id="KW-0479">Metal-binding</keyword>
<dbReference type="RefSeq" id="WP_142509451.1">
    <property type="nucleotide sequence ID" value="NZ_SADV01000011.1"/>
</dbReference>
<dbReference type="InterPro" id="IPR000380">
    <property type="entry name" value="Topo_IA"/>
</dbReference>
<dbReference type="Proteomes" id="UP000317944">
    <property type="component" value="Unassembled WGS sequence"/>
</dbReference>
<comment type="caution">
    <text evidence="12">The sequence shown here is derived from an EMBL/GenBank/DDBJ whole genome shotgun (WGS) entry which is preliminary data.</text>
</comment>
<evidence type="ECO:0000256" key="7">
    <source>
        <dbReference type="ARBA" id="ARBA00023235"/>
    </source>
</evidence>
<dbReference type="EC" id="5.6.2.1" evidence="8"/>
<feature type="site" description="Interaction with DNA" evidence="8">
    <location>
        <position position="311"/>
    </location>
</feature>
<dbReference type="PANTHER" id="PTHR11390">
    <property type="entry name" value="PROKARYOTIC DNA TOPOISOMERASE"/>
    <property type="match status" value="1"/>
</dbReference>
<evidence type="ECO:0000259" key="11">
    <source>
        <dbReference type="PROSITE" id="PS52039"/>
    </source>
</evidence>
<dbReference type="SMART" id="SM00437">
    <property type="entry name" value="TOP1Ac"/>
    <property type="match status" value="1"/>
</dbReference>
<dbReference type="GO" id="GO:0003677">
    <property type="term" value="F:DNA binding"/>
    <property type="evidence" value="ECO:0007669"/>
    <property type="project" value="UniProtKB-KW"/>
</dbReference>
<evidence type="ECO:0000256" key="8">
    <source>
        <dbReference type="HAMAP-Rule" id="MF_00953"/>
    </source>
</evidence>
<comment type="similarity">
    <text evidence="2 8">Belongs to the type IA topoisomerase family.</text>
</comment>
<dbReference type="InterPro" id="IPR003602">
    <property type="entry name" value="Topo_IA_DNA-bd_dom"/>
</dbReference>
<dbReference type="Pfam" id="PF01751">
    <property type="entry name" value="Toprim"/>
    <property type="match status" value="1"/>
</dbReference>
<evidence type="ECO:0000256" key="2">
    <source>
        <dbReference type="ARBA" id="ARBA00009446"/>
    </source>
</evidence>
<dbReference type="Gene3D" id="2.70.20.10">
    <property type="entry name" value="Topoisomerase I, domain 3"/>
    <property type="match status" value="1"/>
</dbReference>
<dbReference type="GO" id="GO:0006265">
    <property type="term" value="P:DNA topological change"/>
    <property type="evidence" value="ECO:0007669"/>
    <property type="project" value="UniProtKB-UniRule"/>
</dbReference>
<feature type="region of interest" description="Interaction with DNA" evidence="8">
    <location>
        <begin position="187"/>
        <end position="192"/>
    </location>
</feature>
<feature type="domain" description="Toprim" evidence="10">
    <location>
        <begin position="3"/>
        <end position="136"/>
    </location>
</feature>
<evidence type="ECO:0000256" key="3">
    <source>
        <dbReference type="ARBA" id="ARBA00022723"/>
    </source>
</evidence>
<evidence type="ECO:0000256" key="9">
    <source>
        <dbReference type="SAM" id="MobiDB-lite"/>
    </source>
</evidence>
<dbReference type="InterPro" id="IPR005738">
    <property type="entry name" value="TopoIII"/>
</dbReference>
<comment type="cofactor">
    <cofactor evidence="8">
        <name>Mg(2+)</name>
        <dbReference type="ChEBI" id="CHEBI:18420"/>
    </cofactor>
</comment>
<dbReference type="CDD" id="cd03362">
    <property type="entry name" value="TOPRIM_TopoIA_TopoIII"/>
    <property type="match status" value="1"/>
</dbReference>
<dbReference type="OrthoDB" id="9803554at2"/>
<keyword evidence="6 8" id="KW-0238">DNA-binding</keyword>
<feature type="active site" description="O-(5'-phospho-DNA)-tyrosine intermediate" evidence="8">
    <location>
        <position position="309"/>
    </location>
</feature>
<feature type="region of interest" description="Disordered" evidence="9">
    <location>
        <begin position="690"/>
        <end position="716"/>
    </location>
</feature>
<dbReference type="NCBIfam" id="NF005829">
    <property type="entry name" value="PRK07726.1"/>
    <property type="match status" value="1"/>
</dbReference>
<dbReference type="Gene3D" id="1.10.460.10">
    <property type="entry name" value="Topoisomerase I, domain 2"/>
    <property type="match status" value="1"/>
</dbReference>
<dbReference type="CDD" id="cd00186">
    <property type="entry name" value="TOP1Ac"/>
    <property type="match status" value="1"/>
</dbReference>
<dbReference type="PROSITE" id="PS50880">
    <property type="entry name" value="TOPRIM"/>
    <property type="match status" value="1"/>
</dbReference>
<evidence type="ECO:0000256" key="5">
    <source>
        <dbReference type="ARBA" id="ARBA00023029"/>
    </source>
</evidence>
<dbReference type="InterPro" id="IPR013497">
    <property type="entry name" value="Topo_IA_cen"/>
</dbReference>
<dbReference type="GO" id="GO:0003917">
    <property type="term" value="F:DNA topoisomerase type I (single strand cut, ATP-independent) activity"/>
    <property type="evidence" value="ECO:0007669"/>
    <property type="project" value="UniProtKB-UniRule"/>
</dbReference>
<dbReference type="InterPro" id="IPR013826">
    <property type="entry name" value="Topo_IA_cen_sub3"/>
</dbReference>
<dbReference type="SUPFAM" id="SSF56712">
    <property type="entry name" value="Prokaryotic type I DNA topoisomerase"/>
    <property type="match status" value="1"/>
</dbReference>
<dbReference type="PANTHER" id="PTHR11390:SF21">
    <property type="entry name" value="DNA TOPOISOMERASE 3-ALPHA"/>
    <property type="match status" value="1"/>
</dbReference>
<dbReference type="InterPro" id="IPR023405">
    <property type="entry name" value="Topo_IA_core_domain"/>
</dbReference>
<dbReference type="GO" id="GO:0043597">
    <property type="term" value="C:cytoplasmic replication fork"/>
    <property type="evidence" value="ECO:0007669"/>
    <property type="project" value="TreeGrafter"/>
</dbReference>
<dbReference type="InterPro" id="IPR023406">
    <property type="entry name" value="Topo_IA_AS"/>
</dbReference>
<dbReference type="Gene3D" id="3.40.50.140">
    <property type="match status" value="1"/>
</dbReference>
<feature type="site" description="Interaction with DNA" evidence="8">
    <location>
        <position position="176"/>
    </location>
</feature>
<dbReference type="Pfam" id="PF01131">
    <property type="entry name" value="Topoisom_bac"/>
    <property type="match status" value="1"/>
</dbReference>
<feature type="binding site" evidence="8">
    <location>
        <position position="105"/>
    </location>
    <ligand>
        <name>Mg(2+)</name>
        <dbReference type="ChEBI" id="CHEBI:18420"/>
        <note>catalytic</note>
    </ligand>
</feature>
<comment type="catalytic activity">
    <reaction evidence="1 8">
        <text>ATP-independent breakage of single-stranded DNA, followed by passage and rejoining.</text>
        <dbReference type="EC" id="5.6.2.1"/>
    </reaction>
</comment>
<dbReference type="NCBIfam" id="TIGR01056">
    <property type="entry name" value="topB"/>
    <property type="match status" value="1"/>
</dbReference>
<dbReference type="EMBL" id="SADV01000011">
    <property type="protein sequence ID" value="TQR31222.1"/>
    <property type="molecule type" value="Genomic_DNA"/>
</dbReference>
<dbReference type="InterPro" id="IPR006171">
    <property type="entry name" value="TOPRIM_dom"/>
</dbReference>
<dbReference type="InterPro" id="IPR003601">
    <property type="entry name" value="Topo_IA_2"/>
</dbReference>
<dbReference type="AlphaFoldDB" id="A0A544UFA2"/>
<dbReference type="InterPro" id="IPR013824">
    <property type="entry name" value="Topo_IA_cen_sub1"/>
</dbReference>
<evidence type="ECO:0000256" key="4">
    <source>
        <dbReference type="ARBA" id="ARBA00022842"/>
    </source>
</evidence>
<feature type="site" description="Interaction with DNA" evidence="8">
    <location>
        <position position="168"/>
    </location>
</feature>
<dbReference type="PROSITE" id="PS52039">
    <property type="entry name" value="TOPO_IA_2"/>
    <property type="match status" value="1"/>
</dbReference>
<name>A0A544UFA2_LYSSH</name>
<dbReference type="InterPro" id="IPR013825">
    <property type="entry name" value="Topo_IA_cen_sub2"/>
</dbReference>
<comment type="function">
    <text evidence="8">Releases the supercoiling and torsional tension of DNA, which is introduced during the DNA replication and transcription, by transiently cleaving and rejoining one strand of the DNA duplex. Introduces a single-strand break via transesterification at a target site in duplex DNA. The scissile phosphodiester is attacked by the catalytic tyrosine of the enzyme, resulting in the formation of a DNA-(5'-phosphotyrosyl)-enzyme intermediate and the expulsion of a 3'-OH DNA strand. The free DNA strand then undergoes passage around the unbroken strand, thus removing DNA supercoils. Finally, in the religation step, the DNA 3'-OH attacks the covalent intermediate to expel the active-site tyrosine and restore the DNA phosphodiester backbone.</text>
</comment>
<dbReference type="PRINTS" id="PR00417">
    <property type="entry name" value="PRTPISMRASEI"/>
</dbReference>
<dbReference type="SMART" id="SM00436">
    <property type="entry name" value="TOP1Bc"/>
    <property type="match status" value="1"/>
</dbReference>
<evidence type="ECO:0000259" key="10">
    <source>
        <dbReference type="PROSITE" id="PS50880"/>
    </source>
</evidence>
<dbReference type="InterPro" id="IPR034144">
    <property type="entry name" value="TOPRIM_TopoIII"/>
</dbReference>
<evidence type="ECO:0000256" key="6">
    <source>
        <dbReference type="ARBA" id="ARBA00023125"/>
    </source>
</evidence>
<keyword evidence="4 8" id="KW-0460">Magnesium</keyword>
<dbReference type="GO" id="GO:0006281">
    <property type="term" value="P:DNA repair"/>
    <property type="evidence" value="ECO:0007669"/>
    <property type="project" value="TreeGrafter"/>
</dbReference>
<dbReference type="GO" id="GO:0006310">
    <property type="term" value="P:DNA recombination"/>
    <property type="evidence" value="ECO:0007669"/>
    <property type="project" value="TreeGrafter"/>
</dbReference>
<evidence type="ECO:0000313" key="13">
    <source>
        <dbReference type="Proteomes" id="UP000317944"/>
    </source>
</evidence>
<keyword evidence="5 8" id="KW-0799">Topoisomerase</keyword>
<dbReference type="HAMAP" id="MF_00953">
    <property type="entry name" value="Topoisom_3_prok"/>
    <property type="match status" value="1"/>
</dbReference>
<dbReference type="PROSITE" id="PS00396">
    <property type="entry name" value="TOPO_IA_1"/>
    <property type="match status" value="1"/>
</dbReference>
<proteinExistence type="inferred from homology"/>
<feature type="domain" description="Topo IA-type catalytic" evidence="11">
    <location>
        <begin position="153"/>
        <end position="594"/>
    </location>
</feature>
<feature type="compositionally biased region" description="Basic and acidic residues" evidence="9">
    <location>
        <begin position="690"/>
        <end position="713"/>
    </location>
</feature>